<evidence type="ECO:0000313" key="2">
    <source>
        <dbReference type="EMBL" id="OGY21177.1"/>
    </source>
</evidence>
<reference evidence="2 3" key="1">
    <citation type="journal article" date="2016" name="Nat. Commun.">
        <title>Thousands of microbial genomes shed light on interconnected biogeochemical processes in an aquifer system.</title>
        <authorList>
            <person name="Anantharaman K."/>
            <person name="Brown C.T."/>
            <person name="Hug L.A."/>
            <person name="Sharon I."/>
            <person name="Castelle C.J."/>
            <person name="Probst A.J."/>
            <person name="Thomas B.C."/>
            <person name="Singh A."/>
            <person name="Wilkins M.J."/>
            <person name="Karaoz U."/>
            <person name="Brodie E.L."/>
            <person name="Williams K.H."/>
            <person name="Hubbard S.S."/>
            <person name="Banfield J.F."/>
        </authorList>
    </citation>
    <scope>NUCLEOTIDE SEQUENCE [LARGE SCALE GENOMIC DNA]</scope>
</reference>
<protein>
    <recommendedName>
        <fullName evidence="1">DUF5615 domain-containing protein</fullName>
    </recommendedName>
</protein>
<dbReference type="Pfam" id="PF18480">
    <property type="entry name" value="DUF5615"/>
    <property type="match status" value="1"/>
</dbReference>
<dbReference type="Proteomes" id="UP000176299">
    <property type="component" value="Unassembled WGS sequence"/>
</dbReference>
<comment type="caution">
    <text evidence="2">The sequence shown here is derived from an EMBL/GenBank/DDBJ whole genome shotgun (WGS) entry which is preliminary data.</text>
</comment>
<sequence length="117" mass="13483">MKFFADENIYKETVDFLREKGFKVNTVGEVGLSSAEDEEVVKYSANNKLILLTLDRRLPDIRFLPKEHSGIIVLRIRPASGEVINKTLLEFIQSNENLDFSNKLIILETNRVRIRST</sequence>
<evidence type="ECO:0000313" key="3">
    <source>
        <dbReference type="Proteomes" id="UP000176299"/>
    </source>
</evidence>
<dbReference type="STRING" id="1802591.A2113_00515"/>
<accession>A0A1G1W1B5</accession>
<proteinExistence type="predicted"/>
<feature type="domain" description="DUF5615" evidence="1">
    <location>
        <begin position="1"/>
        <end position="109"/>
    </location>
</feature>
<organism evidence="2 3">
    <name type="scientific">Candidatus Woykebacteria bacterium GWA1_44_8</name>
    <dbReference type="NCBI Taxonomy" id="1802591"/>
    <lineage>
        <taxon>Bacteria</taxon>
        <taxon>Candidatus Woykeibacteriota</taxon>
    </lineage>
</organism>
<name>A0A1G1W1B5_9BACT</name>
<dbReference type="EMBL" id="MHCN01000017">
    <property type="protein sequence ID" value="OGY21177.1"/>
    <property type="molecule type" value="Genomic_DNA"/>
</dbReference>
<dbReference type="InterPro" id="IPR041049">
    <property type="entry name" value="DUF5615"/>
</dbReference>
<evidence type="ECO:0000259" key="1">
    <source>
        <dbReference type="Pfam" id="PF18480"/>
    </source>
</evidence>
<gene>
    <name evidence="2" type="ORF">A2113_00515</name>
</gene>
<dbReference type="AlphaFoldDB" id="A0A1G1W1B5"/>